<evidence type="ECO:0000313" key="3">
    <source>
        <dbReference type="Proteomes" id="UP000265515"/>
    </source>
</evidence>
<dbReference type="Gramene" id="GBG59514">
    <property type="protein sequence ID" value="GBG59514"/>
    <property type="gene ID" value="CBR_g38538"/>
</dbReference>
<feature type="region of interest" description="Disordered" evidence="1">
    <location>
        <begin position="227"/>
        <end position="314"/>
    </location>
</feature>
<gene>
    <name evidence="2" type="ORF">CBR_g38538</name>
</gene>
<feature type="compositionally biased region" description="Basic and acidic residues" evidence="1">
    <location>
        <begin position="251"/>
        <end position="270"/>
    </location>
</feature>
<accession>A0A388JNZ4</accession>
<organism evidence="2 3">
    <name type="scientific">Chara braunii</name>
    <name type="common">Braun's stonewort</name>
    <dbReference type="NCBI Taxonomy" id="69332"/>
    <lineage>
        <taxon>Eukaryota</taxon>
        <taxon>Viridiplantae</taxon>
        <taxon>Streptophyta</taxon>
        <taxon>Charophyceae</taxon>
        <taxon>Charales</taxon>
        <taxon>Characeae</taxon>
        <taxon>Chara</taxon>
    </lineage>
</organism>
<proteinExistence type="predicted"/>
<reference evidence="2 3" key="1">
    <citation type="journal article" date="2018" name="Cell">
        <title>The Chara Genome: Secondary Complexity and Implications for Plant Terrestrialization.</title>
        <authorList>
            <person name="Nishiyama T."/>
            <person name="Sakayama H."/>
            <person name="Vries J.D."/>
            <person name="Buschmann H."/>
            <person name="Saint-Marcoux D."/>
            <person name="Ullrich K.K."/>
            <person name="Haas F.B."/>
            <person name="Vanderstraeten L."/>
            <person name="Becker D."/>
            <person name="Lang D."/>
            <person name="Vosolsobe S."/>
            <person name="Rombauts S."/>
            <person name="Wilhelmsson P.K.I."/>
            <person name="Janitza P."/>
            <person name="Kern R."/>
            <person name="Heyl A."/>
            <person name="Rumpler F."/>
            <person name="Villalobos L.I.A.C."/>
            <person name="Clay J.M."/>
            <person name="Skokan R."/>
            <person name="Toyoda A."/>
            <person name="Suzuki Y."/>
            <person name="Kagoshima H."/>
            <person name="Schijlen E."/>
            <person name="Tajeshwar N."/>
            <person name="Catarino B."/>
            <person name="Hetherington A.J."/>
            <person name="Saltykova A."/>
            <person name="Bonnot C."/>
            <person name="Breuninger H."/>
            <person name="Symeonidi A."/>
            <person name="Radhakrishnan G.V."/>
            <person name="Van Nieuwerburgh F."/>
            <person name="Deforce D."/>
            <person name="Chang C."/>
            <person name="Karol K.G."/>
            <person name="Hedrich R."/>
            <person name="Ulvskov P."/>
            <person name="Glockner G."/>
            <person name="Delwiche C.F."/>
            <person name="Petrasek J."/>
            <person name="Van de Peer Y."/>
            <person name="Friml J."/>
            <person name="Beilby M."/>
            <person name="Dolan L."/>
            <person name="Kohara Y."/>
            <person name="Sugano S."/>
            <person name="Fujiyama A."/>
            <person name="Delaux P.-M."/>
            <person name="Quint M."/>
            <person name="TheiBen G."/>
            <person name="Hagemann M."/>
            <person name="Harholt J."/>
            <person name="Dunand C."/>
            <person name="Zachgo S."/>
            <person name="Langdale J."/>
            <person name="Maumus F."/>
            <person name="Straeten D.V.D."/>
            <person name="Gould S.B."/>
            <person name="Rensing S.A."/>
        </authorList>
    </citation>
    <scope>NUCLEOTIDE SEQUENCE [LARGE SCALE GENOMIC DNA]</scope>
    <source>
        <strain evidence="2 3">S276</strain>
    </source>
</reference>
<dbReference type="Proteomes" id="UP000265515">
    <property type="component" value="Unassembled WGS sequence"/>
</dbReference>
<name>A0A388JNZ4_CHABU</name>
<sequence>MRVQEDLILAYENGWYRQRTFDRNTGRGRVHAEGPNVVSYVAKSPEVAQWLVAKAEDTIVIRGVEYSMQFKPWMTKTELEERRRLEDESKFWVMAIRVPLRVMFHVENMVETSMGRVIKSLQPEQDRTRPKLMNLKFELVREAEEKFEPELSMRLGREVFRIKFVCRHTPWCDKCKRWFHTSTEGCPREGATPGFPQPRYGVPMTTQDKYFRNQYGTGEGLDYRILRQEGTPGGGERAASSRGGSGGSRQLRRDSQQDVRRGPVGADRHSQRLSNGEEESEGSGGEEGSIPISPPPRGDGMEESPGRIPEGVRASSREDGIFEEAFFPPLVCTMQGSEVFVIGLRDRNDQLVLPAVGTNELPMPDMIQERVRYLFKDRFDFRIFPEFFMPRLRTEVDVGKAVRFSITFIYARMSVEHGRALTRLDWVRFH</sequence>
<comment type="caution">
    <text evidence="2">The sequence shown here is derived from an EMBL/GenBank/DDBJ whole genome shotgun (WGS) entry which is preliminary data.</text>
</comment>
<dbReference type="AlphaFoldDB" id="A0A388JNZ4"/>
<evidence type="ECO:0000256" key="1">
    <source>
        <dbReference type="SAM" id="MobiDB-lite"/>
    </source>
</evidence>
<evidence type="ECO:0000313" key="2">
    <source>
        <dbReference type="EMBL" id="GBG59514.1"/>
    </source>
</evidence>
<feature type="region of interest" description="Disordered" evidence="1">
    <location>
        <begin position="183"/>
        <end position="204"/>
    </location>
</feature>
<protein>
    <submittedName>
        <fullName evidence="2">Uncharacterized protein</fullName>
    </submittedName>
</protein>
<dbReference type="EMBL" id="BFEA01000004">
    <property type="protein sequence ID" value="GBG59514.1"/>
    <property type="molecule type" value="Genomic_DNA"/>
</dbReference>
<keyword evidence="3" id="KW-1185">Reference proteome</keyword>
<dbReference type="STRING" id="69332.A0A388JNZ4"/>